<dbReference type="Pfam" id="PF10566">
    <property type="entry name" value="Glyco_hydro_97"/>
    <property type="match status" value="1"/>
</dbReference>
<dbReference type="SUPFAM" id="SSF51445">
    <property type="entry name" value="(Trans)glycosidases"/>
    <property type="match status" value="1"/>
</dbReference>
<evidence type="ECO:0000313" key="5">
    <source>
        <dbReference type="EMBL" id="NMH58512.1"/>
    </source>
</evidence>
<evidence type="ECO:0000256" key="1">
    <source>
        <dbReference type="SAM" id="SignalP"/>
    </source>
</evidence>
<dbReference type="Proteomes" id="UP000709336">
    <property type="component" value="Unassembled WGS sequence"/>
</dbReference>
<feature type="chain" id="PRO_5046168201" evidence="1">
    <location>
        <begin position="27"/>
        <end position="682"/>
    </location>
</feature>
<dbReference type="Pfam" id="PF14509">
    <property type="entry name" value="GH97_C"/>
    <property type="match status" value="1"/>
</dbReference>
<dbReference type="PANTHER" id="PTHR35803:SF1">
    <property type="entry name" value="GLUCAN 1,4-ALPHA-GLUCOSIDASE SUSB"/>
    <property type="match status" value="1"/>
</dbReference>
<feature type="signal peptide" evidence="1">
    <location>
        <begin position="1"/>
        <end position="26"/>
    </location>
</feature>
<dbReference type="InterPro" id="IPR029483">
    <property type="entry name" value="GH97_C"/>
</dbReference>
<dbReference type="InterPro" id="IPR013785">
    <property type="entry name" value="Aldolase_TIM"/>
</dbReference>
<comment type="caution">
    <text evidence="5">The sequence shown here is derived from an EMBL/GenBank/DDBJ whole genome shotgun (WGS) entry which is preliminary data.</text>
</comment>
<feature type="domain" description="Glycosyl-hydrolase 97 C-terminal oligomerisation" evidence="4">
    <location>
        <begin position="577"/>
        <end position="677"/>
    </location>
</feature>
<feature type="domain" description="Glycosyl-hydrolase 97 catalytic" evidence="2">
    <location>
        <begin position="296"/>
        <end position="482"/>
    </location>
</feature>
<feature type="domain" description="Glycosyl-hydrolase 97 N-terminal" evidence="3">
    <location>
        <begin position="34"/>
        <end position="278"/>
    </location>
</feature>
<reference evidence="5 6" key="1">
    <citation type="submission" date="2020-03" db="EMBL/GenBank/DDBJ databases">
        <title>Alteromonas ponticola sp. nov., isolated from seawater.</title>
        <authorList>
            <person name="Yoon J.-H."/>
            <person name="Kim Y.-O."/>
        </authorList>
    </citation>
    <scope>NUCLEOTIDE SEQUENCE [LARGE SCALE GENOMIC DNA]</scope>
    <source>
        <strain evidence="5 6">MYP5</strain>
    </source>
</reference>
<keyword evidence="6" id="KW-1185">Reference proteome</keyword>
<dbReference type="Gene3D" id="3.20.20.70">
    <property type="entry name" value="Aldolase class I"/>
    <property type="match status" value="1"/>
</dbReference>
<sequence length="682" mass="77122">MKHTPVVLRFFAAFTLHLLFASPALSQQTNAITLSSPDADIVFTLQPKPDSLLYSVTFNDKPLIQNSRLGLRFANASDFDGQLNIAGVERKTFDETWQQPWGETRHVREHYNEMLVKFADSAVNLRVRVFDDGIGFRYEGQGEKDAGSISIIDDLTEFHFADWQQAQAWWIPAQGWNRYEYQYSQTGFNEIQRVHTPLTLKLSDHAYVAIHEAALVDFAAMYLEQRRPGVLKSMLVARADGVKVRAEHDFASSWRTLQIGEKPTDLVNSHLILNLNEPNKLGDVSWVKPGKYVGIWWGMHLGVHSWGTDGVHGATTERTKEYMDFAAKHGFDGVLVEGWNEGWDGEWFNNGDVFSFTQSYPDFDLKAVTDYGAKKGVKLIGHHETSGSITNYEKQMDDAYALYAKHGVTQIKTGYVADGGNTKWEQDGKTAYQWHDSQPMVNHYLKSIKLAAKHKLSINTHEPIKDTGLRRTYPNWLTREGARGQEFNAWGSPPNFPEHTAILPFTRMLAGPMDFTPGIVNLAYNGLDAENRVRTTLAKQLALYVVLYSPIHMAADLPEHYEKRPDPLSFIKMVATDWEQSIALDGMVGEYIVMARQQRDSENWFVGALTNDDARSVTLDFSFLPANKAYNATIYQDGKDANWKTNPYALDVINQRVTHTTKLTQWLASSGGVAIKLEPVNE</sequence>
<dbReference type="PANTHER" id="PTHR35803">
    <property type="entry name" value="GLUCAN 1,4-ALPHA-GLUCOSIDASE SUSB-RELATED"/>
    <property type="match status" value="1"/>
</dbReference>
<evidence type="ECO:0000259" key="4">
    <source>
        <dbReference type="Pfam" id="PF14509"/>
    </source>
</evidence>
<name>A0ABX1QZ97_9ALTE</name>
<gene>
    <name evidence="5" type="ORF">HCJ96_00550</name>
</gene>
<evidence type="ECO:0000259" key="3">
    <source>
        <dbReference type="Pfam" id="PF14508"/>
    </source>
</evidence>
<dbReference type="Gene3D" id="2.70.98.10">
    <property type="match status" value="1"/>
</dbReference>
<keyword evidence="1" id="KW-0732">Signal</keyword>
<dbReference type="InterPro" id="IPR029486">
    <property type="entry name" value="GH97_N"/>
</dbReference>
<evidence type="ECO:0000313" key="6">
    <source>
        <dbReference type="Proteomes" id="UP000709336"/>
    </source>
</evidence>
<dbReference type="Pfam" id="PF14508">
    <property type="entry name" value="GH97_N"/>
    <property type="match status" value="1"/>
</dbReference>
<dbReference type="EMBL" id="JAATNW010000001">
    <property type="protein sequence ID" value="NMH58512.1"/>
    <property type="molecule type" value="Genomic_DNA"/>
</dbReference>
<dbReference type="InterPro" id="IPR014718">
    <property type="entry name" value="GH-type_carb-bd"/>
</dbReference>
<dbReference type="GO" id="GO:0016787">
    <property type="term" value="F:hydrolase activity"/>
    <property type="evidence" value="ECO:0007669"/>
    <property type="project" value="UniProtKB-KW"/>
</dbReference>
<dbReference type="RefSeq" id="WP_169209082.1">
    <property type="nucleotide sequence ID" value="NZ_JAATNW010000001.1"/>
</dbReference>
<organism evidence="5 6">
    <name type="scientific">Alteromonas ponticola</name>
    <dbReference type="NCBI Taxonomy" id="2720613"/>
    <lineage>
        <taxon>Bacteria</taxon>
        <taxon>Pseudomonadati</taxon>
        <taxon>Pseudomonadota</taxon>
        <taxon>Gammaproteobacteria</taxon>
        <taxon>Alteromonadales</taxon>
        <taxon>Alteromonadaceae</taxon>
        <taxon>Alteromonas/Salinimonas group</taxon>
        <taxon>Alteromonas</taxon>
    </lineage>
</organism>
<dbReference type="InterPro" id="IPR019563">
    <property type="entry name" value="GH97_catalytic"/>
</dbReference>
<dbReference type="InterPro" id="IPR017853">
    <property type="entry name" value="GH"/>
</dbReference>
<evidence type="ECO:0000259" key="2">
    <source>
        <dbReference type="Pfam" id="PF10566"/>
    </source>
</evidence>
<proteinExistence type="predicted"/>
<keyword evidence="5" id="KW-0378">Hydrolase</keyword>
<accession>A0ABX1QZ97</accession>
<dbReference type="InterPro" id="IPR052720">
    <property type="entry name" value="Glycosyl_hydrolase_97"/>
</dbReference>
<protein>
    <submittedName>
        <fullName evidence="5">Glycoside hydrolase family 97 protein</fullName>
    </submittedName>
</protein>